<feature type="chain" id="PRO_5039469469" evidence="1">
    <location>
        <begin position="20"/>
        <end position="652"/>
    </location>
</feature>
<gene>
    <name evidence="2" type="ORF">IAC32_02375</name>
</gene>
<feature type="signal peptide" evidence="1">
    <location>
        <begin position="1"/>
        <end position="19"/>
    </location>
</feature>
<protein>
    <submittedName>
        <fullName evidence="2">Uncharacterized protein</fullName>
    </submittedName>
</protein>
<keyword evidence="1" id="KW-0732">Signal</keyword>
<accession>A0A9D9EEM1</accession>
<evidence type="ECO:0000256" key="1">
    <source>
        <dbReference type="SAM" id="SignalP"/>
    </source>
</evidence>
<comment type="caution">
    <text evidence="2">The sequence shown here is derived from an EMBL/GenBank/DDBJ whole genome shotgun (WGS) entry which is preliminary data.</text>
</comment>
<sequence>MKRLFFIVIAFTAFCAANAGVKYFQAPSDTLLSGMADVYFDVEFPEGRIPDKRDSLRMALQQAEIDKALDYKGRYAVWDMIPDYIYAPEADSVTSKVRIFVSDKSYGLDQDTTLHDGKYTLKYLFDCRYEVSSPDGKVLREKDLGTVAGYAESATLQLSESLPAATIAALNNAYIYARNDVYANFGFSVMETVFDLKNIPTMPSLNERAEEIESMVANMQGLVRDDALAEKIREYVDSIALHEETLPVAGQADAMYNVAVCKAMAGDSRAAADAFGKYAGMLSSFADSAAYCAVRQFVEHYPVSTAKYARIMSFLDSDIFRFVCFYAYNDVISKVFGLPFTFPFLQYVDYDTRVSSVSGSVKIPGNDSPMEYAIAFNESGRPVKFTAERMEADKTYGRNKLKTNDLYITYNKKDGRFKGISTVPMRLVRLFMPFHDTSGIDSLSSVASFTTQNVLGSFMKMKCETVETVSAALDPGGDIHFKGSSLSSRPTPLFNYVAACNNVEFPLAFSEFSNEFEKEVSFDANGMVHGMTSKAEVLYEKNRGDYNYGYMRSDSMAICMDTYFVDGKKYISYKMEVPVSVGWNRKTQWCVPGLFGDDAEASVSGKQSHGGKQSATYTFEAVWPVETVSDHNGNWIKMNVGPYEFERTLQYK</sequence>
<name>A0A9D9EEM1_9BACT</name>
<reference evidence="2" key="2">
    <citation type="journal article" date="2021" name="PeerJ">
        <title>Extensive microbial diversity within the chicken gut microbiome revealed by metagenomics and culture.</title>
        <authorList>
            <person name="Gilroy R."/>
            <person name="Ravi A."/>
            <person name="Getino M."/>
            <person name="Pursley I."/>
            <person name="Horton D.L."/>
            <person name="Alikhan N.F."/>
            <person name="Baker D."/>
            <person name="Gharbi K."/>
            <person name="Hall N."/>
            <person name="Watson M."/>
            <person name="Adriaenssens E.M."/>
            <person name="Foster-Nyarko E."/>
            <person name="Jarju S."/>
            <person name="Secka A."/>
            <person name="Antonio M."/>
            <person name="Oren A."/>
            <person name="Chaudhuri R.R."/>
            <person name="La Ragione R."/>
            <person name="Hildebrand F."/>
            <person name="Pallen M.J."/>
        </authorList>
    </citation>
    <scope>NUCLEOTIDE SEQUENCE</scope>
    <source>
        <strain evidence="2">D3-1215</strain>
    </source>
</reference>
<evidence type="ECO:0000313" key="3">
    <source>
        <dbReference type="Proteomes" id="UP000823637"/>
    </source>
</evidence>
<dbReference type="AlphaFoldDB" id="A0A9D9EEM1"/>
<reference evidence="2" key="1">
    <citation type="submission" date="2020-10" db="EMBL/GenBank/DDBJ databases">
        <authorList>
            <person name="Gilroy R."/>
        </authorList>
    </citation>
    <scope>NUCLEOTIDE SEQUENCE</scope>
    <source>
        <strain evidence="2">D3-1215</strain>
    </source>
</reference>
<proteinExistence type="predicted"/>
<dbReference type="EMBL" id="JADIMR010000033">
    <property type="protein sequence ID" value="MBO8446577.1"/>
    <property type="molecule type" value="Genomic_DNA"/>
</dbReference>
<evidence type="ECO:0000313" key="2">
    <source>
        <dbReference type="EMBL" id="MBO8446577.1"/>
    </source>
</evidence>
<organism evidence="2 3">
    <name type="scientific">Candidatus Enterocola intestinipullorum</name>
    <dbReference type="NCBI Taxonomy" id="2840783"/>
    <lineage>
        <taxon>Bacteria</taxon>
        <taxon>Pseudomonadati</taxon>
        <taxon>Bacteroidota</taxon>
        <taxon>Bacteroidia</taxon>
        <taxon>Bacteroidales</taxon>
        <taxon>Candidatus Enterocola</taxon>
    </lineage>
</organism>
<dbReference type="Proteomes" id="UP000823637">
    <property type="component" value="Unassembled WGS sequence"/>
</dbReference>